<evidence type="ECO:0000256" key="4">
    <source>
        <dbReference type="ARBA" id="ARBA00022982"/>
    </source>
</evidence>
<dbReference type="Proteomes" id="UP000281498">
    <property type="component" value="Unassembled WGS sequence"/>
</dbReference>
<keyword evidence="8" id="KW-0812">Transmembrane</keyword>
<evidence type="ECO:0000256" key="2">
    <source>
        <dbReference type="ARBA" id="ARBA00022617"/>
    </source>
</evidence>
<dbReference type="PIRSF" id="PIRSF000025">
    <property type="entry name" value="Cytc_Bsub_c550"/>
    <property type="match status" value="1"/>
</dbReference>
<dbReference type="Gene3D" id="1.10.760.10">
    <property type="entry name" value="Cytochrome c-like domain"/>
    <property type="match status" value="1"/>
</dbReference>
<dbReference type="OrthoDB" id="7933886at2"/>
<dbReference type="GO" id="GO:0009055">
    <property type="term" value="F:electron transfer activity"/>
    <property type="evidence" value="ECO:0007669"/>
    <property type="project" value="InterPro"/>
</dbReference>
<dbReference type="PANTHER" id="PTHR37823">
    <property type="entry name" value="CYTOCHROME C-553-LIKE"/>
    <property type="match status" value="1"/>
</dbReference>
<feature type="binding site" description="covalent" evidence="6">
    <location>
        <position position="67"/>
    </location>
    <ligand>
        <name>heme c</name>
        <dbReference type="ChEBI" id="CHEBI:61717"/>
    </ligand>
</feature>
<evidence type="ECO:0000259" key="9">
    <source>
        <dbReference type="PROSITE" id="PS51007"/>
    </source>
</evidence>
<dbReference type="AlphaFoldDB" id="A0A3A9KDW4"/>
<feature type="binding site" description="covalent" evidence="6">
    <location>
        <position position="64"/>
    </location>
    <ligand>
        <name>heme c</name>
        <dbReference type="ChEBI" id="CHEBI:61717"/>
    </ligand>
</feature>
<name>A0A3A9KDW4_9BACI</name>
<dbReference type="InterPro" id="IPR009056">
    <property type="entry name" value="Cyt_c-like_dom"/>
</dbReference>
<dbReference type="GO" id="GO:0005506">
    <property type="term" value="F:iron ion binding"/>
    <property type="evidence" value="ECO:0007669"/>
    <property type="project" value="InterPro"/>
</dbReference>
<evidence type="ECO:0000256" key="7">
    <source>
        <dbReference type="PIRSR" id="PIRSR000025-2"/>
    </source>
</evidence>
<dbReference type="InterPro" id="IPR051811">
    <property type="entry name" value="Cytochrome_c550/c551-like"/>
</dbReference>
<proteinExistence type="predicted"/>
<keyword evidence="1" id="KW-0813">Transport</keyword>
<keyword evidence="8" id="KW-0472">Membrane</keyword>
<keyword evidence="4" id="KW-0249">Electron transport</keyword>
<accession>A0A3A9KDW4</accession>
<dbReference type="InterPro" id="IPR012218">
    <property type="entry name" value="Cyt_c_BACSU-c550-type"/>
</dbReference>
<keyword evidence="11" id="KW-1185">Reference proteome</keyword>
<evidence type="ECO:0000313" key="10">
    <source>
        <dbReference type="EMBL" id="RKL68691.1"/>
    </source>
</evidence>
<evidence type="ECO:0000256" key="1">
    <source>
        <dbReference type="ARBA" id="ARBA00022448"/>
    </source>
</evidence>
<keyword evidence="8" id="KW-1133">Transmembrane helix</keyword>
<keyword evidence="2 6" id="KW-0349">Heme</keyword>
<evidence type="ECO:0000313" key="11">
    <source>
        <dbReference type="Proteomes" id="UP000281498"/>
    </source>
</evidence>
<keyword evidence="5 7" id="KW-0408">Iron</keyword>
<reference evidence="10 11" key="1">
    <citation type="submission" date="2017-10" db="EMBL/GenBank/DDBJ databases">
        <title>Bacillus sp. nov., a halophilic bacterium isolated from a Keqin Lake.</title>
        <authorList>
            <person name="Wang H."/>
        </authorList>
    </citation>
    <scope>NUCLEOTIDE SEQUENCE [LARGE SCALE GENOMIC DNA]</scope>
    <source>
        <strain evidence="10 11">KCTC 13187</strain>
    </source>
</reference>
<evidence type="ECO:0000256" key="5">
    <source>
        <dbReference type="ARBA" id="ARBA00023004"/>
    </source>
</evidence>
<comment type="caution">
    <text evidence="10">The sequence shown here is derived from an EMBL/GenBank/DDBJ whole genome shotgun (WGS) entry which is preliminary data.</text>
</comment>
<keyword evidence="3 7" id="KW-0479">Metal-binding</keyword>
<gene>
    <name evidence="10" type="ORF">CR203_01155</name>
</gene>
<feature type="binding site" description="axial binding residue" evidence="7">
    <location>
        <position position="68"/>
    </location>
    <ligand>
        <name>heme c</name>
        <dbReference type="ChEBI" id="CHEBI:61717"/>
    </ligand>
    <ligandPart>
        <name>Fe</name>
        <dbReference type="ChEBI" id="CHEBI:18248"/>
    </ligandPart>
</feature>
<sequence length="123" mass="12462">MRGKPLFPFALTAFLGIGLIIVLSFVGINQEDIASENGEGNENAAEEEFASPVELGENIFEGTCAGCHGGDLSGASGPPLNGGNLSHDDVLAAIAEGPGNMPDGLVAGEEADAVAEFIMAESE</sequence>
<feature type="domain" description="Cytochrome c" evidence="9">
    <location>
        <begin position="51"/>
        <end position="122"/>
    </location>
</feature>
<dbReference type="Pfam" id="PF13442">
    <property type="entry name" value="Cytochrome_CBB3"/>
    <property type="match status" value="1"/>
</dbReference>
<dbReference type="GO" id="GO:0020037">
    <property type="term" value="F:heme binding"/>
    <property type="evidence" value="ECO:0007669"/>
    <property type="project" value="InterPro"/>
</dbReference>
<comment type="PTM">
    <text evidence="6">Binds 1 heme c group covalently per subunit.</text>
</comment>
<dbReference type="InterPro" id="IPR036909">
    <property type="entry name" value="Cyt_c-like_dom_sf"/>
</dbReference>
<organism evidence="10 11">
    <name type="scientific">Salipaludibacillus neizhouensis</name>
    <dbReference type="NCBI Taxonomy" id="885475"/>
    <lineage>
        <taxon>Bacteria</taxon>
        <taxon>Bacillati</taxon>
        <taxon>Bacillota</taxon>
        <taxon>Bacilli</taxon>
        <taxon>Bacillales</taxon>
        <taxon>Bacillaceae</taxon>
    </lineage>
</organism>
<dbReference type="PANTHER" id="PTHR37823:SF3">
    <property type="entry name" value="CYTOCHROME C-551"/>
    <property type="match status" value="1"/>
</dbReference>
<evidence type="ECO:0000256" key="3">
    <source>
        <dbReference type="ARBA" id="ARBA00022723"/>
    </source>
</evidence>
<dbReference type="EMBL" id="PDOE01000001">
    <property type="protein sequence ID" value="RKL68691.1"/>
    <property type="molecule type" value="Genomic_DNA"/>
</dbReference>
<evidence type="ECO:0000256" key="6">
    <source>
        <dbReference type="PIRSR" id="PIRSR000025-1"/>
    </source>
</evidence>
<dbReference type="RefSeq" id="WP_110936669.1">
    <property type="nucleotide sequence ID" value="NZ_KZ614146.1"/>
</dbReference>
<dbReference type="GO" id="GO:0016020">
    <property type="term" value="C:membrane"/>
    <property type="evidence" value="ECO:0007669"/>
    <property type="project" value="InterPro"/>
</dbReference>
<feature type="transmembrane region" description="Helical" evidence="8">
    <location>
        <begin position="6"/>
        <end position="28"/>
    </location>
</feature>
<feature type="binding site" description="axial binding residue" evidence="7">
    <location>
        <position position="101"/>
    </location>
    <ligand>
        <name>heme c</name>
        <dbReference type="ChEBI" id="CHEBI:61717"/>
    </ligand>
    <ligandPart>
        <name>Fe</name>
        <dbReference type="ChEBI" id="CHEBI:18248"/>
    </ligandPart>
</feature>
<evidence type="ECO:0000256" key="8">
    <source>
        <dbReference type="SAM" id="Phobius"/>
    </source>
</evidence>
<protein>
    <submittedName>
        <fullName evidence="10">Cytochrome C551</fullName>
    </submittedName>
</protein>
<dbReference type="SUPFAM" id="SSF46626">
    <property type="entry name" value="Cytochrome c"/>
    <property type="match status" value="1"/>
</dbReference>
<dbReference type="PROSITE" id="PS51007">
    <property type="entry name" value="CYTC"/>
    <property type="match status" value="1"/>
</dbReference>